<sequence>MPVLLDFLKQPNNVNFRSLYRIIDMKWEITIPLITLHLGSYQLYVFHNPLDKASKSSSPKDSQDVIDWEFAQRELALATGIDGLDYKPKSREDLILQKELLELIPMVTEVNAISEELNKQRAFDILLIPPTAQGLLYGEPRTTKTMVRMRDLTTNAVWLWGREKFLGRRFLMQEMYQHYLNKGQDVNIPKEEDPYWEVLEDRLLGVAPAFLQALGYRLDVDDKLAVTSIEGEEVGTLSFQLIPCTRSGKPWSELDASGSGHGDFVDDPNELLGQPFHFKEFSSVVRSVQASRRYSRVQAEEYCDVNRLKTELTLIQRSLDRHVAVGEQLRDLCEVWSKKKPTNCRDQKYNTPPDQKPFSARCYSFIEGRMTLEVSRRSRTFRGRLTVRLSDKVCPRLFPDDKLIPVLFTLADLSRWMHVKLTGYIPNTNR</sequence>
<dbReference type="EMBL" id="JTDF01001142">
    <property type="protein sequence ID" value="KAF8570426.1"/>
    <property type="molecule type" value="Genomic_DNA"/>
</dbReference>
<proteinExistence type="predicted"/>
<dbReference type="InterPro" id="IPR022140">
    <property type="entry name" value="Kinesin-like_KIF1-typ"/>
</dbReference>
<gene>
    <name evidence="2" type="ORF">P879_03451</name>
</gene>
<comment type="caution">
    <text evidence="2">The sequence shown here is derived from an EMBL/GenBank/DDBJ whole genome shotgun (WGS) entry which is preliminary data.</text>
</comment>
<evidence type="ECO:0000259" key="1">
    <source>
        <dbReference type="Pfam" id="PF12423"/>
    </source>
</evidence>
<dbReference type="Proteomes" id="UP000699462">
    <property type="component" value="Unassembled WGS sequence"/>
</dbReference>
<organism evidence="2 3">
    <name type="scientific">Paragonimus westermani</name>
    <dbReference type="NCBI Taxonomy" id="34504"/>
    <lineage>
        <taxon>Eukaryota</taxon>
        <taxon>Metazoa</taxon>
        <taxon>Spiralia</taxon>
        <taxon>Lophotrochozoa</taxon>
        <taxon>Platyhelminthes</taxon>
        <taxon>Trematoda</taxon>
        <taxon>Digenea</taxon>
        <taxon>Plagiorchiida</taxon>
        <taxon>Troglotremata</taxon>
        <taxon>Troglotrematidae</taxon>
        <taxon>Paragonimus</taxon>
    </lineage>
</organism>
<accession>A0A8T0DSY1</accession>
<evidence type="ECO:0000313" key="2">
    <source>
        <dbReference type="EMBL" id="KAF8570426.1"/>
    </source>
</evidence>
<feature type="domain" description="Kinesin-like KIF1-type" evidence="1">
    <location>
        <begin position="168"/>
        <end position="206"/>
    </location>
</feature>
<evidence type="ECO:0000313" key="3">
    <source>
        <dbReference type="Proteomes" id="UP000699462"/>
    </source>
</evidence>
<dbReference type="OrthoDB" id="3176171at2759"/>
<dbReference type="Pfam" id="PF12423">
    <property type="entry name" value="KIF1B"/>
    <property type="match status" value="1"/>
</dbReference>
<protein>
    <recommendedName>
        <fullName evidence="1">Kinesin-like KIF1-type domain-containing protein</fullName>
    </recommendedName>
</protein>
<name>A0A8T0DSY1_9TREM</name>
<keyword evidence="3" id="KW-1185">Reference proteome</keyword>
<dbReference type="AlphaFoldDB" id="A0A8T0DSY1"/>
<reference evidence="2 3" key="1">
    <citation type="submission" date="2019-07" db="EMBL/GenBank/DDBJ databases">
        <title>Annotation for the trematode Paragonimus westermani.</title>
        <authorList>
            <person name="Choi Y.-J."/>
        </authorList>
    </citation>
    <scope>NUCLEOTIDE SEQUENCE [LARGE SCALE GENOMIC DNA]</scope>
    <source>
        <strain evidence="2">180907_Pwestermani</strain>
    </source>
</reference>